<organism evidence="4 5">
    <name type="scientific">Saxophila tyrrhenica</name>
    <dbReference type="NCBI Taxonomy" id="1690608"/>
    <lineage>
        <taxon>Eukaryota</taxon>
        <taxon>Fungi</taxon>
        <taxon>Dikarya</taxon>
        <taxon>Ascomycota</taxon>
        <taxon>Pezizomycotina</taxon>
        <taxon>Dothideomycetes</taxon>
        <taxon>Dothideomycetidae</taxon>
        <taxon>Mycosphaerellales</taxon>
        <taxon>Extremaceae</taxon>
        <taxon>Saxophila</taxon>
    </lineage>
</organism>
<feature type="compositionally biased region" description="Polar residues" evidence="2">
    <location>
        <begin position="142"/>
        <end position="151"/>
    </location>
</feature>
<evidence type="ECO:0000256" key="1">
    <source>
        <dbReference type="PROSITE-ProRule" id="PRU00042"/>
    </source>
</evidence>
<feature type="compositionally biased region" description="Basic and acidic residues" evidence="2">
    <location>
        <begin position="162"/>
        <end position="171"/>
    </location>
</feature>
<dbReference type="PROSITE" id="PS50157">
    <property type="entry name" value="ZINC_FINGER_C2H2_2"/>
    <property type="match status" value="1"/>
</dbReference>
<name>A0AAV9PG05_9PEZI</name>
<dbReference type="Gene3D" id="3.30.160.60">
    <property type="entry name" value="Classic Zinc Finger"/>
    <property type="match status" value="1"/>
</dbReference>
<evidence type="ECO:0000256" key="2">
    <source>
        <dbReference type="SAM" id="MobiDB-lite"/>
    </source>
</evidence>
<accession>A0AAV9PG05</accession>
<dbReference type="RefSeq" id="XP_064661524.1">
    <property type="nucleotide sequence ID" value="XM_064800185.1"/>
</dbReference>
<evidence type="ECO:0000259" key="3">
    <source>
        <dbReference type="PROSITE" id="PS50157"/>
    </source>
</evidence>
<sequence length="278" mass="31007">MAEQSQNVLSRLVSADEYEALLALVELRRDRVFGRGAAVTSGAAERVEKKGREDVDGGVVGALLYAVESVDDEDEEDGEDGHIDDYSFDEDEAEDDEDFDEDADQQDEEEEDDDDDDDDFNAPYASPPPTNQRKRATRGKAISSTKDSANTKAKPKPRPRRRPDCTTEKSHVCDWTSCPKTFATKGGLTKHVNSEHTHKNQHRCPVPSCTVPPASARETVVRHLLNLHKIPLPTTEKGMKLVEKKEVRRKQARVFAEWVGNGDDQVGREFFLRGIGEG</sequence>
<evidence type="ECO:0000313" key="5">
    <source>
        <dbReference type="Proteomes" id="UP001337655"/>
    </source>
</evidence>
<proteinExistence type="predicted"/>
<dbReference type="GeneID" id="89924273"/>
<dbReference type="SUPFAM" id="SSF57667">
    <property type="entry name" value="beta-beta-alpha zinc fingers"/>
    <property type="match status" value="1"/>
</dbReference>
<feature type="compositionally biased region" description="Acidic residues" evidence="2">
    <location>
        <begin position="69"/>
        <end position="79"/>
    </location>
</feature>
<dbReference type="InterPro" id="IPR036236">
    <property type="entry name" value="Znf_C2H2_sf"/>
</dbReference>
<dbReference type="PROSITE" id="PS00028">
    <property type="entry name" value="ZINC_FINGER_C2H2_1"/>
    <property type="match status" value="1"/>
</dbReference>
<gene>
    <name evidence="4" type="ORF">LTR77_002926</name>
</gene>
<dbReference type="InterPro" id="IPR013087">
    <property type="entry name" value="Znf_C2H2_type"/>
</dbReference>
<protein>
    <recommendedName>
        <fullName evidence="3">C2H2-type domain-containing protein</fullName>
    </recommendedName>
</protein>
<keyword evidence="5" id="KW-1185">Reference proteome</keyword>
<dbReference type="AlphaFoldDB" id="A0AAV9PG05"/>
<keyword evidence="1" id="KW-0862">Zinc</keyword>
<feature type="domain" description="C2H2-type" evidence="3">
    <location>
        <begin position="171"/>
        <end position="201"/>
    </location>
</feature>
<comment type="caution">
    <text evidence="4">The sequence shown here is derived from an EMBL/GenBank/DDBJ whole genome shotgun (WGS) entry which is preliminary data.</text>
</comment>
<evidence type="ECO:0000313" key="4">
    <source>
        <dbReference type="EMBL" id="KAK5172806.1"/>
    </source>
</evidence>
<dbReference type="GO" id="GO:0008270">
    <property type="term" value="F:zinc ion binding"/>
    <property type="evidence" value="ECO:0007669"/>
    <property type="project" value="UniProtKB-KW"/>
</dbReference>
<reference evidence="4 5" key="1">
    <citation type="submission" date="2023-08" db="EMBL/GenBank/DDBJ databases">
        <title>Black Yeasts Isolated from many extreme environments.</title>
        <authorList>
            <person name="Coleine C."/>
            <person name="Stajich J.E."/>
            <person name="Selbmann L."/>
        </authorList>
    </citation>
    <scope>NUCLEOTIDE SEQUENCE [LARGE SCALE GENOMIC DNA]</scope>
    <source>
        <strain evidence="4 5">CCFEE 5935</strain>
    </source>
</reference>
<dbReference type="Pfam" id="PF05764">
    <property type="entry name" value="YL1"/>
    <property type="match status" value="1"/>
</dbReference>
<dbReference type="Proteomes" id="UP001337655">
    <property type="component" value="Unassembled WGS sequence"/>
</dbReference>
<dbReference type="SMART" id="SM00355">
    <property type="entry name" value="ZnF_C2H2"/>
    <property type="match status" value="2"/>
</dbReference>
<dbReference type="InterPro" id="IPR046757">
    <property type="entry name" value="YL1_N"/>
</dbReference>
<dbReference type="EMBL" id="JAVRRT010000004">
    <property type="protein sequence ID" value="KAK5172806.1"/>
    <property type="molecule type" value="Genomic_DNA"/>
</dbReference>
<feature type="region of interest" description="Disordered" evidence="2">
    <location>
        <begin position="66"/>
        <end position="171"/>
    </location>
</feature>
<feature type="compositionally biased region" description="Acidic residues" evidence="2">
    <location>
        <begin position="86"/>
        <end position="120"/>
    </location>
</feature>
<keyword evidence="1" id="KW-0479">Metal-binding</keyword>
<keyword evidence="1" id="KW-0863">Zinc-finger</keyword>